<dbReference type="EMBL" id="FNNO01000001">
    <property type="protein sequence ID" value="SDW16342.1"/>
    <property type="molecule type" value="Genomic_DNA"/>
</dbReference>
<evidence type="ECO:0000313" key="4">
    <source>
        <dbReference type="Proteomes" id="UP000198711"/>
    </source>
</evidence>
<feature type="domain" description="Response regulatory" evidence="2">
    <location>
        <begin position="2"/>
        <end position="65"/>
    </location>
</feature>
<dbReference type="RefSeq" id="WP_092721534.1">
    <property type="nucleotide sequence ID" value="NZ_FNNO01000001.1"/>
</dbReference>
<evidence type="ECO:0000313" key="3">
    <source>
        <dbReference type="EMBL" id="SDW16342.1"/>
    </source>
</evidence>
<accession>A0A8X8LCS6</accession>
<keyword evidence="1" id="KW-0597">Phosphoprotein</keyword>
<sequence length="65" mass="7310">MKLLIIEDEKELLDSVVKYFQGAKYVCEVASTYKAALEKVDLYDYDCILLDSTGTIACGWPTTKP</sequence>
<dbReference type="AlphaFoldDB" id="A0A8X8LCS6"/>
<dbReference type="Pfam" id="PF00072">
    <property type="entry name" value="Response_reg"/>
    <property type="match status" value="1"/>
</dbReference>
<dbReference type="InterPro" id="IPR001789">
    <property type="entry name" value="Sig_transdc_resp-reg_receiver"/>
</dbReference>
<organism evidence="3 4">
    <name type="scientific">Hydrobacter penzbergensis</name>
    <dbReference type="NCBI Taxonomy" id="1235997"/>
    <lineage>
        <taxon>Bacteria</taxon>
        <taxon>Pseudomonadati</taxon>
        <taxon>Bacteroidota</taxon>
        <taxon>Chitinophagia</taxon>
        <taxon>Chitinophagales</taxon>
        <taxon>Chitinophagaceae</taxon>
        <taxon>Hydrobacter</taxon>
    </lineage>
</organism>
<name>A0A8X8LCS6_9BACT</name>
<evidence type="ECO:0000259" key="2">
    <source>
        <dbReference type="PROSITE" id="PS50110"/>
    </source>
</evidence>
<protein>
    <submittedName>
        <fullName evidence="3">Response regulator receiver domain-containing protein</fullName>
    </submittedName>
</protein>
<dbReference type="GO" id="GO:0000160">
    <property type="term" value="P:phosphorelay signal transduction system"/>
    <property type="evidence" value="ECO:0007669"/>
    <property type="project" value="InterPro"/>
</dbReference>
<proteinExistence type="predicted"/>
<gene>
    <name evidence="3" type="ORF">SAMN05444410_101389</name>
</gene>
<comment type="caution">
    <text evidence="3">The sequence shown here is derived from an EMBL/GenBank/DDBJ whole genome shotgun (WGS) entry which is preliminary data.</text>
</comment>
<dbReference type="SUPFAM" id="SSF52172">
    <property type="entry name" value="CheY-like"/>
    <property type="match status" value="1"/>
</dbReference>
<dbReference type="Proteomes" id="UP000198711">
    <property type="component" value="Unassembled WGS sequence"/>
</dbReference>
<dbReference type="Gene3D" id="3.40.50.2300">
    <property type="match status" value="1"/>
</dbReference>
<feature type="modified residue" description="4-aspartylphosphate" evidence="1">
    <location>
        <position position="51"/>
    </location>
</feature>
<dbReference type="PROSITE" id="PS50110">
    <property type="entry name" value="RESPONSE_REGULATORY"/>
    <property type="match status" value="1"/>
</dbReference>
<keyword evidence="4" id="KW-1185">Reference proteome</keyword>
<reference evidence="3 4" key="1">
    <citation type="submission" date="2016-10" db="EMBL/GenBank/DDBJ databases">
        <authorList>
            <person name="Varghese N."/>
            <person name="Submissions S."/>
        </authorList>
    </citation>
    <scope>NUCLEOTIDE SEQUENCE [LARGE SCALE GENOMIC DNA]</scope>
    <source>
        <strain evidence="3 4">DSM 25353</strain>
    </source>
</reference>
<evidence type="ECO:0000256" key="1">
    <source>
        <dbReference type="PROSITE-ProRule" id="PRU00169"/>
    </source>
</evidence>
<dbReference type="InterPro" id="IPR011006">
    <property type="entry name" value="CheY-like_superfamily"/>
</dbReference>